<dbReference type="AlphaFoldDB" id="A0A0D3GW96"/>
<reference evidence="2" key="1">
    <citation type="journal article" date="2009" name="Rice">
        <title>De Novo Next Generation Sequencing of Plant Genomes.</title>
        <authorList>
            <person name="Rounsley S."/>
            <person name="Marri P.R."/>
            <person name="Yu Y."/>
            <person name="He R."/>
            <person name="Sisneros N."/>
            <person name="Goicoechea J.L."/>
            <person name="Lee S.J."/>
            <person name="Angelova A."/>
            <person name="Kudrna D."/>
            <person name="Luo M."/>
            <person name="Affourtit J."/>
            <person name="Desany B."/>
            <person name="Knight J."/>
            <person name="Niazi F."/>
            <person name="Egholm M."/>
            <person name="Wing R.A."/>
        </authorList>
    </citation>
    <scope>NUCLEOTIDE SEQUENCE [LARGE SCALE GENOMIC DNA]</scope>
    <source>
        <strain evidence="2">cv. IRGC 105608</strain>
    </source>
</reference>
<dbReference type="Proteomes" id="UP000026960">
    <property type="component" value="Chromosome 8"/>
</dbReference>
<dbReference type="HOGENOM" id="CLU_1573035_0_0_1"/>
<sequence>MKISLIDGFYQVYHFVPEHSHILATKSQAHQLRSQRKVRVRVKENQKPRKPLGIKLKKKEIRGSARPIGGLDKASSRRKRKKINDVPAQSPYPQPVEMQAQPQAVHTTVMDHLEVPSNHNFLLVSEYSAALDAYTHTSVHTPMLMTQQSQELHQGRPIQQYDTDFHYMFN</sequence>
<keyword evidence="3" id="KW-1185">Reference proteome</keyword>
<evidence type="ECO:0000313" key="2">
    <source>
        <dbReference type="EnsemblPlants" id="OBART08G02690.1"/>
    </source>
</evidence>
<accession>A0A0D3GW96</accession>
<proteinExistence type="predicted"/>
<feature type="region of interest" description="Disordered" evidence="1">
    <location>
        <begin position="63"/>
        <end position="101"/>
    </location>
</feature>
<evidence type="ECO:0000256" key="1">
    <source>
        <dbReference type="SAM" id="MobiDB-lite"/>
    </source>
</evidence>
<dbReference type="EnsemblPlants" id="OBART08G02690.1">
    <property type="protein sequence ID" value="OBART08G02690.1"/>
    <property type="gene ID" value="OBART08G02690"/>
</dbReference>
<name>A0A0D3GW96_9ORYZ</name>
<organism evidence="2">
    <name type="scientific">Oryza barthii</name>
    <dbReference type="NCBI Taxonomy" id="65489"/>
    <lineage>
        <taxon>Eukaryota</taxon>
        <taxon>Viridiplantae</taxon>
        <taxon>Streptophyta</taxon>
        <taxon>Embryophyta</taxon>
        <taxon>Tracheophyta</taxon>
        <taxon>Spermatophyta</taxon>
        <taxon>Magnoliopsida</taxon>
        <taxon>Liliopsida</taxon>
        <taxon>Poales</taxon>
        <taxon>Poaceae</taxon>
        <taxon>BOP clade</taxon>
        <taxon>Oryzoideae</taxon>
        <taxon>Oryzeae</taxon>
        <taxon>Oryzinae</taxon>
        <taxon>Oryza</taxon>
    </lineage>
</organism>
<dbReference type="Gramene" id="OBART08G02690.1">
    <property type="protein sequence ID" value="OBART08G02690.1"/>
    <property type="gene ID" value="OBART08G02690"/>
</dbReference>
<reference evidence="2" key="2">
    <citation type="submission" date="2015-03" db="UniProtKB">
        <authorList>
            <consortium name="EnsemblPlants"/>
        </authorList>
    </citation>
    <scope>IDENTIFICATION</scope>
</reference>
<dbReference type="PaxDb" id="65489-OBART08G02690.1"/>
<protein>
    <submittedName>
        <fullName evidence="2">Uncharacterized protein</fullName>
    </submittedName>
</protein>
<evidence type="ECO:0000313" key="3">
    <source>
        <dbReference type="Proteomes" id="UP000026960"/>
    </source>
</evidence>